<evidence type="ECO:0000313" key="5">
    <source>
        <dbReference type="Proteomes" id="UP000192906"/>
    </source>
</evidence>
<dbReference type="InterPro" id="IPR051685">
    <property type="entry name" value="Ycf3/AcsC/BcsC/TPR_MFPF"/>
</dbReference>
<accession>A0A1X7DQX1</accession>
<name>A0A1X7DQX1_9BACT</name>
<keyword evidence="5" id="KW-1185">Reference proteome</keyword>
<dbReference type="AlphaFoldDB" id="A0A1X7DQX1"/>
<organism evidence="4 5">
    <name type="scientific">Desulfovibrio gilichinskyi</name>
    <dbReference type="NCBI Taxonomy" id="1519643"/>
    <lineage>
        <taxon>Bacteria</taxon>
        <taxon>Pseudomonadati</taxon>
        <taxon>Thermodesulfobacteriota</taxon>
        <taxon>Desulfovibrionia</taxon>
        <taxon>Desulfovibrionales</taxon>
        <taxon>Desulfovibrionaceae</taxon>
        <taxon>Desulfovibrio</taxon>
    </lineage>
</organism>
<dbReference type="PROSITE" id="PS50005">
    <property type="entry name" value="TPR"/>
    <property type="match status" value="3"/>
</dbReference>
<dbReference type="Pfam" id="PF14559">
    <property type="entry name" value="TPR_19"/>
    <property type="match status" value="1"/>
</dbReference>
<protein>
    <submittedName>
        <fullName evidence="4">Tetratricopeptide repeat-containing protein</fullName>
    </submittedName>
</protein>
<dbReference type="SUPFAM" id="SSF48452">
    <property type="entry name" value="TPR-like"/>
    <property type="match status" value="1"/>
</dbReference>
<dbReference type="Proteomes" id="UP000192906">
    <property type="component" value="Unassembled WGS sequence"/>
</dbReference>
<evidence type="ECO:0000313" key="4">
    <source>
        <dbReference type="EMBL" id="SMF19299.1"/>
    </source>
</evidence>
<feature type="repeat" description="TPR" evidence="3">
    <location>
        <begin position="150"/>
        <end position="183"/>
    </location>
</feature>
<proteinExistence type="predicted"/>
<dbReference type="STRING" id="1519643.SAMN06295933_2165"/>
<reference evidence="5" key="1">
    <citation type="submission" date="2017-04" db="EMBL/GenBank/DDBJ databases">
        <authorList>
            <person name="Varghese N."/>
            <person name="Submissions S."/>
        </authorList>
    </citation>
    <scope>NUCLEOTIDE SEQUENCE [LARGE SCALE GENOMIC DNA]</scope>
    <source>
        <strain evidence="5">K3S</strain>
    </source>
</reference>
<gene>
    <name evidence="4" type="ORF">SAMN06295933_2165</name>
</gene>
<dbReference type="Pfam" id="PF00515">
    <property type="entry name" value="TPR_1"/>
    <property type="match status" value="1"/>
</dbReference>
<dbReference type="EMBL" id="FWZU01000003">
    <property type="protein sequence ID" value="SMF19299.1"/>
    <property type="molecule type" value="Genomic_DNA"/>
</dbReference>
<dbReference type="Gene3D" id="1.25.40.10">
    <property type="entry name" value="Tetratricopeptide repeat domain"/>
    <property type="match status" value="1"/>
</dbReference>
<evidence type="ECO:0000256" key="3">
    <source>
        <dbReference type="PROSITE-ProRule" id="PRU00339"/>
    </source>
</evidence>
<evidence type="ECO:0000256" key="2">
    <source>
        <dbReference type="ARBA" id="ARBA00022803"/>
    </source>
</evidence>
<dbReference type="InterPro" id="IPR011990">
    <property type="entry name" value="TPR-like_helical_dom_sf"/>
</dbReference>
<sequence>MSGELTNARKKLAGVSSLLKQKKAMPAVQAVYDAVVIMLRGSLMKSEREEFQELLDSTVHILNGDKKLREDYPLIINYTHGEEKVLMEVLRELLKELQEKVSANAQGILKAMEKRKKDSLEQGQALIEKGDVPEAHFMFNQLIRDFKDDTELRAEIADKFIKAGLYKEALSYLEDALAHDPNAIFLYNRIGIVLRKMQDFATAEKYYLKALQINDKDEYLFFNCGRLYYDWKKWDKMAEAAKKAIKINPNFAEAEKMLKFANKKIG</sequence>
<dbReference type="OrthoDB" id="5502572at2"/>
<dbReference type="RefSeq" id="WP_085102035.1">
    <property type="nucleotide sequence ID" value="NZ_FWZU01000003.1"/>
</dbReference>
<dbReference type="InterPro" id="IPR019734">
    <property type="entry name" value="TPR_rpt"/>
</dbReference>
<dbReference type="PANTHER" id="PTHR44943">
    <property type="entry name" value="CELLULOSE SYNTHASE OPERON PROTEIN C"/>
    <property type="match status" value="1"/>
</dbReference>
<keyword evidence="1" id="KW-0677">Repeat</keyword>
<dbReference type="PANTHER" id="PTHR44943:SF4">
    <property type="entry name" value="TPR REPEAT-CONTAINING PROTEIN MJ0798"/>
    <property type="match status" value="1"/>
</dbReference>
<feature type="repeat" description="TPR" evidence="3">
    <location>
        <begin position="184"/>
        <end position="217"/>
    </location>
</feature>
<feature type="repeat" description="TPR" evidence="3">
    <location>
        <begin position="218"/>
        <end position="251"/>
    </location>
</feature>
<keyword evidence="2 3" id="KW-0802">TPR repeat</keyword>
<evidence type="ECO:0000256" key="1">
    <source>
        <dbReference type="ARBA" id="ARBA00022737"/>
    </source>
</evidence>
<dbReference type="SMART" id="SM00028">
    <property type="entry name" value="TPR"/>
    <property type="match status" value="3"/>
</dbReference>